<keyword evidence="6 10" id="KW-0805">Transcription regulation</keyword>
<dbReference type="GO" id="GO:0005634">
    <property type="term" value="C:nucleus"/>
    <property type="evidence" value="ECO:0007669"/>
    <property type="project" value="UniProtKB-SubCell"/>
</dbReference>
<evidence type="ECO:0000313" key="13">
    <source>
        <dbReference type="EMBL" id="KMZ71626.1"/>
    </source>
</evidence>
<gene>
    <name evidence="13" type="ORF">ZOSMA_178G00140</name>
</gene>
<dbReference type="PROSITE" id="PS51745">
    <property type="entry name" value="PB1"/>
    <property type="match status" value="1"/>
</dbReference>
<dbReference type="PANTHER" id="PTHR31734">
    <property type="entry name" value="AUXIN-RESPONSIVE PROTEIN IAA17"/>
    <property type="match status" value="1"/>
</dbReference>
<keyword evidence="7 10" id="KW-0804">Transcription</keyword>
<comment type="subunit">
    <text evidence="4 10">Homodimers and heterodimers.</text>
</comment>
<keyword evidence="14" id="KW-1185">Reference proteome</keyword>
<keyword evidence="9 10" id="KW-0927">Auxin signaling pathway</keyword>
<dbReference type="FunFam" id="3.10.20.90:FF:000078">
    <property type="entry name" value="Auxin-responsive protein"/>
    <property type="match status" value="1"/>
</dbReference>
<dbReference type="InterPro" id="IPR033389">
    <property type="entry name" value="AUX/IAA_dom"/>
</dbReference>
<dbReference type="Pfam" id="PF02309">
    <property type="entry name" value="AUX_IAA"/>
    <property type="match status" value="1"/>
</dbReference>
<keyword evidence="8 10" id="KW-0539">Nucleus</keyword>
<evidence type="ECO:0000256" key="1">
    <source>
        <dbReference type="ARBA" id="ARBA00002159"/>
    </source>
</evidence>
<evidence type="ECO:0000256" key="3">
    <source>
        <dbReference type="ARBA" id="ARBA00006728"/>
    </source>
</evidence>
<sequence>MEKKTVDVGDEVSGLDFDETVLKLGLPGVRDGGTKRGFSDSDLVLMSSGDDGSVESKASDDSWKPSASKAQVVGWPPVRSFRKNALKNCNYVKVAVDGVPYLRKVDLQSYDSYEQLLTVLGGMFYCFKIRYSKNDRKLVDPMNGTEYVSTYEDKDGDWMLAGDVPWKMFVESCKRLRLMKRSKPPRQACLSA</sequence>
<dbReference type="GO" id="GO:0009734">
    <property type="term" value="P:auxin-activated signaling pathway"/>
    <property type="evidence" value="ECO:0007669"/>
    <property type="project" value="UniProtKB-UniRule"/>
</dbReference>
<dbReference type="PANTHER" id="PTHR31734:SF34">
    <property type="entry name" value="AUXIN-RESPONSIVE PROTEIN IAA15"/>
    <property type="match status" value="1"/>
</dbReference>
<dbReference type="STRING" id="29655.A0A0K9PRN7"/>
<organism evidence="13 14">
    <name type="scientific">Zostera marina</name>
    <name type="common">Eelgrass</name>
    <dbReference type="NCBI Taxonomy" id="29655"/>
    <lineage>
        <taxon>Eukaryota</taxon>
        <taxon>Viridiplantae</taxon>
        <taxon>Streptophyta</taxon>
        <taxon>Embryophyta</taxon>
        <taxon>Tracheophyta</taxon>
        <taxon>Spermatophyta</taxon>
        <taxon>Magnoliopsida</taxon>
        <taxon>Liliopsida</taxon>
        <taxon>Zosteraceae</taxon>
        <taxon>Zostera</taxon>
    </lineage>
</organism>
<reference evidence="14" key="1">
    <citation type="journal article" date="2016" name="Nature">
        <title>The genome of the seagrass Zostera marina reveals angiosperm adaptation to the sea.</title>
        <authorList>
            <person name="Olsen J.L."/>
            <person name="Rouze P."/>
            <person name="Verhelst B."/>
            <person name="Lin Y.-C."/>
            <person name="Bayer T."/>
            <person name="Collen J."/>
            <person name="Dattolo E."/>
            <person name="De Paoli E."/>
            <person name="Dittami S."/>
            <person name="Maumus F."/>
            <person name="Michel G."/>
            <person name="Kersting A."/>
            <person name="Lauritano C."/>
            <person name="Lohaus R."/>
            <person name="Toepel M."/>
            <person name="Tonon T."/>
            <person name="Vanneste K."/>
            <person name="Amirebrahimi M."/>
            <person name="Brakel J."/>
            <person name="Bostroem C."/>
            <person name="Chovatia M."/>
            <person name="Grimwood J."/>
            <person name="Jenkins J.W."/>
            <person name="Jueterbock A."/>
            <person name="Mraz A."/>
            <person name="Stam W.T."/>
            <person name="Tice H."/>
            <person name="Bornberg-Bauer E."/>
            <person name="Green P.J."/>
            <person name="Pearson G.A."/>
            <person name="Procaccini G."/>
            <person name="Duarte C.M."/>
            <person name="Schmutz J."/>
            <person name="Reusch T.B.H."/>
            <person name="Van de Peer Y."/>
        </authorList>
    </citation>
    <scope>NUCLEOTIDE SEQUENCE [LARGE SCALE GENOMIC DNA]</scope>
    <source>
        <strain evidence="14">cv. Finnish</strain>
    </source>
</reference>
<comment type="similarity">
    <text evidence="3 10">Belongs to the Aux/IAA family.</text>
</comment>
<dbReference type="InterPro" id="IPR053793">
    <property type="entry name" value="PB1-like"/>
</dbReference>
<accession>A0A0K9PRN7</accession>
<evidence type="ECO:0000256" key="9">
    <source>
        <dbReference type="ARBA" id="ARBA00023294"/>
    </source>
</evidence>
<dbReference type="OMA" id="RGANEEM"/>
<feature type="domain" description="PB1" evidence="12">
    <location>
        <begin position="89"/>
        <end position="183"/>
    </location>
</feature>
<comment type="function">
    <text evidence="1 10">Aux/IAA proteins are short-lived transcriptional factors that function as repressors of early auxin response genes at low auxin concentrations.</text>
</comment>
<dbReference type="OrthoDB" id="1287782at2759"/>
<evidence type="ECO:0000256" key="6">
    <source>
        <dbReference type="ARBA" id="ARBA00023015"/>
    </source>
</evidence>
<keyword evidence="5 10" id="KW-0678">Repressor</keyword>
<evidence type="ECO:0000259" key="12">
    <source>
        <dbReference type="PROSITE" id="PS51745"/>
    </source>
</evidence>
<feature type="region of interest" description="Disordered" evidence="11">
    <location>
        <begin position="46"/>
        <end position="65"/>
    </location>
</feature>
<comment type="subcellular location">
    <subcellularLocation>
        <location evidence="2 10">Nucleus</location>
    </subcellularLocation>
</comment>
<comment type="caution">
    <text evidence="13">The sequence shown here is derived from an EMBL/GenBank/DDBJ whole genome shotgun (WGS) entry which is preliminary data.</text>
</comment>
<dbReference type="AlphaFoldDB" id="A0A0K9PRN7"/>
<protein>
    <recommendedName>
        <fullName evidence="10">Auxin-responsive protein</fullName>
    </recommendedName>
</protein>
<evidence type="ECO:0000256" key="5">
    <source>
        <dbReference type="ARBA" id="ARBA00022491"/>
    </source>
</evidence>
<dbReference type="SUPFAM" id="SSF54277">
    <property type="entry name" value="CAD &amp; PB1 domains"/>
    <property type="match status" value="1"/>
</dbReference>
<dbReference type="GO" id="GO:0006355">
    <property type="term" value="P:regulation of DNA-templated transcription"/>
    <property type="evidence" value="ECO:0007669"/>
    <property type="project" value="InterPro"/>
</dbReference>
<name>A0A0K9PRN7_ZOSMR</name>
<evidence type="ECO:0000256" key="7">
    <source>
        <dbReference type="ARBA" id="ARBA00023163"/>
    </source>
</evidence>
<evidence type="ECO:0000256" key="4">
    <source>
        <dbReference type="ARBA" id="ARBA00011726"/>
    </source>
</evidence>
<proteinExistence type="inferred from homology"/>
<evidence type="ECO:0000313" key="14">
    <source>
        <dbReference type="Proteomes" id="UP000036987"/>
    </source>
</evidence>
<evidence type="ECO:0000256" key="11">
    <source>
        <dbReference type="SAM" id="MobiDB-lite"/>
    </source>
</evidence>
<dbReference type="Proteomes" id="UP000036987">
    <property type="component" value="Unassembled WGS sequence"/>
</dbReference>
<dbReference type="EMBL" id="LFYR01000667">
    <property type="protein sequence ID" value="KMZ71626.1"/>
    <property type="molecule type" value="Genomic_DNA"/>
</dbReference>
<evidence type="ECO:0000256" key="2">
    <source>
        <dbReference type="ARBA" id="ARBA00004123"/>
    </source>
</evidence>
<dbReference type="InterPro" id="IPR003311">
    <property type="entry name" value="AUX_IAA"/>
</dbReference>
<dbReference type="Gene3D" id="3.10.20.90">
    <property type="entry name" value="Phosphatidylinositol 3-kinase Catalytic Subunit, Chain A, domain 1"/>
    <property type="match status" value="1"/>
</dbReference>
<evidence type="ECO:0000256" key="8">
    <source>
        <dbReference type="ARBA" id="ARBA00023242"/>
    </source>
</evidence>
<evidence type="ECO:0000256" key="10">
    <source>
        <dbReference type="RuleBase" id="RU004549"/>
    </source>
</evidence>